<name>A0A345ZXM6_9HYPH</name>
<keyword evidence="3" id="KW-1185">Reference proteome</keyword>
<evidence type="ECO:0000313" key="2">
    <source>
        <dbReference type="EMBL" id="AXK81673.1"/>
    </source>
</evidence>
<dbReference type="OrthoDB" id="7032238at2"/>
<reference evidence="2 3" key="1">
    <citation type="submission" date="2018-07" db="EMBL/GenBank/DDBJ databases">
        <authorList>
            <person name="Quirk P.G."/>
            <person name="Krulwich T.A."/>
        </authorList>
    </citation>
    <scope>NUCLEOTIDE SEQUENCE [LARGE SCALE GENOMIC DNA]</scope>
    <source>
        <strain evidence="2 3">CC-BB4</strain>
    </source>
</reference>
<feature type="transmembrane region" description="Helical" evidence="1">
    <location>
        <begin position="104"/>
        <end position="126"/>
    </location>
</feature>
<dbReference type="RefSeq" id="WP_115692052.1">
    <property type="nucleotide sequence ID" value="NZ_CP031417.1"/>
</dbReference>
<evidence type="ECO:0000256" key="1">
    <source>
        <dbReference type="SAM" id="Phobius"/>
    </source>
</evidence>
<proteinExistence type="predicted"/>
<dbReference type="KEGG" id="ptaw:DW352_14770"/>
<evidence type="ECO:0000313" key="3">
    <source>
        <dbReference type="Proteomes" id="UP000254889"/>
    </source>
</evidence>
<keyword evidence="1" id="KW-0472">Membrane</keyword>
<dbReference type="AlphaFoldDB" id="A0A345ZXM6"/>
<protein>
    <submittedName>
        <fullName evidence="2">Uncharacterized protein</fullName>
    </submittedName>
</protein>
<keyword evidence="1" id="KW-1133">Transmembrane helix</keyword>
<gene>
    <name evidence="2" type="ORF">DW352_14770</name>
</gene>
<organism evidence="2 3">
    <name type="scientific">Pseudolabrys taiwanensis</name>
    <dbReference type="NCBI Taxonomy" id="331696"/>
    <lineage>
        <taxon>Bacteria</taxon>
        <taxon>Pseudomonadati</taxon>
        <taxon>Pseudomonadota</taxon>
        <taxon>Alphaproteobacteria</taxon>
        <taxon>Hyphomicrobiales</taxon>
        <taxon>Xanthobacteraceae</taxon>
        <taxon>Pseudolabrys</taxon>
    </lineage>
</organism>
<accession>A0A345ZXM6</accession>
<feature type="transmembrane region" description="Helical" evidence="1">
    <location>
        <begin position="234"/>
        <end position="255"/>
    </location>
</feature>
<dbReference type="EMBL" id="CP031417">
    <property type="protein sequence ID" value="AXK81673.1"/>
    <property type="molecule type" value="Genomic_DNA"/>
</dbReference>
<keyword evidence="1" id="KW-0812">Transmembrane</keyword>
<sequence>MAMETQVATIATDRTSNVSWGAVIAGAIAASALAFVLHSFAAALGLSLSSTAPTWRDTSFALVFLAGLYLVLLAIVSYSFGAYVTARLQTPLAGVSSDAEFRDGMHGLLVWGLATLLTGIMVIAAAQAVPRLAAPSAGAASTSVAGENIIAFDLDRLFRSERRPPGNMDYPRAEAARILLTAPSHRGMQSDDRAYLVRLTAAMTGLAPADAERRVDTVIASAQENLNRARRSGIVLGFMAGAAALIGAVCAWYAACAAGRHRDGREALSPLWDWGRPAVRP</sequence>
<dbReference type="Proteomes" id="UP000254889">
    <property type="component" value="Chromosome"/>
</dbReference>
<feature type="transmembrane region" description="Helical" evidence="1">
    <location>
        <begin position="60"/>
        <end position="84"/>
    </location>
</feature>
<feature type="transmembrane region" description="Helical" evidence="1">
    <location>
        <begin position="20"/>
        <end position="48"/>
    </location>
</feature>